<dbReference type="Pfam" id="PF00047">
    <property type="entry name" value="ig"/>
    <property type="match status" value="1"/>
</dbReference>
<proteinExistence type="predicted"/>
<dbReference type="SUPFAM" id="SSF48726">
    <property type="entry name" value="Immunoglobulin"/>
    <property type="match status" value="2"/>
</dbReference>
<dbReference type="InterPro" id="IPR036179">
    <property type="entry name" value="Ig-like_dom_sf"/>
</dbReference>
<feature type="domain" description="Ig-like" evidence="2">
    <location>
        <begin position="1"/>
        <end position="92"/>
    </location>
</feature>
<dbReference type="PROSITE" id="PS50835">
    <property type="entry name" value="IG_LIKE"/>
    <property type="match status" value="2"/>
</dbReference>
<dbReference type="GO" id="GO:0032589">
    <property type="term" value="C:neuron projection membrane"/>
    <property type="evidence" value="ECO:0007669"/>
    <property type="project" value="TreeGrafter"/>
</dbReference>
<dbReference type="InterPro" id="IPR013098">
    <property type="entry name" value="Ig_I-set"/>
</dbReference>
<dbReference type="SMART" id="SM00409">
    <property type="entry name" value="IG"/>
    <property type="match status" value="2"/>
</dbReference>
<dbReference type="Pfam" id="PF07679">
    <property type="entry name" value="I-set"/>
    <property type="match status" value="1"/>
</dbReference>
<dbReference type="FunFam" id="2.60.40.10:FF:000129">
    <property type="entry name" value="CLUMA_CG018772, isoform A"/>
    <property type="match status" value="1"/>
</dbReference>
<dbReference type="InterPro" id="IPR013783">
    <property type="entry name" value="Ig-like_fold"/>
</dbReference>
<dbReference type="InterPro" id="IPR013151">
    <property type="entry name" value="Immunoglobulin_dom"/>
</dbReference>
<evidence type="ECO:0000313" key="4">
    <source>
        <dbReference type="EMBL" id="SSX22068.1"/>
    </source>
</evidence>
<dbReference type="PANTHER" id="PTHR23279">
    <property type="entry name" value="DEFECTIVE PROBOSCIS EXTENSION RESPONSE DPR -RELATED"/>
    <property type="match status" value="1"/>
</dbReference>
<reference evidence="3" key="1">
    <citation type="submission" date="2018-04" db="EMBL/GenBank/DDBJ databases">
        <authorList>
            <person name="Go L.Y."/>
            <person name="Mitchell J.A."/>
        </authorList>
    </citation>
    <scope>NUCLEOTIDE SEQUENCE</scope>
    <source>
        <tissue evidence="3">Whole organism</tissue>
    </source>
</reference>
<dbReference type="VEuPathDB" id="VectorBase:CSON005956"/>
<gene>
    <name evidence="4" type="primary">CSON005956</name>
</gene>
<name>A0A336M7Q2_CULSO</name>
<organism evidence="4">
    <name type="scientific">Culicoides sonorensis</name>
    <name type="common">Biting midge</name>
    <dbReference type="NCBI Taxonomy" id="179676"/>
    <lineage>
        <taxon>Eukaryota</taxon>
        <taxon>Metazoa</taxon>
        <taxon>Ecdysozoa</taxon>
        <taxon>Arthropoda</taxon>
        <taxon>Hexapoda</taxon>
        <taxon>Insecta</taxon>
        <taxon>Pterygota</taxon>
        <taxon>Neoptera</taxon>
        <taxon>Endopterygota</taxon>
        <taxon>Diptera</taxon>
        <taxon>Nematocera</taxon>
        <taxon>Chironomoidea</taxon>
        <taxon>Ceratopogonidae</taxon>
        <taxon>Ceratopogoninae</taxon>
        <taxon>Culicoides</taxon>
        <taxon>Monoculicoides</taxon>
    </lineage>
</organism>
<dbReference type="CDD" id="cd00096">
    <property type="entry name" value="Ig"/>
    <property type="match status" value="1"/>
</dbReference>
<dbReference type="SMART" id="SM00408">
    <property type="entry name" value="IGc2"/>
    <property type="match status" value="2"/>
</dbReference>
<dbReference type="InterPro" id="IPR007110">
    <property type="entry name" value="Ig-like_dom"/>
</dbReference>
<feature type="domain" description="Ig-like" evidence="2">
    <location>
        <begin position="246"/>
        <end position="341"/>
    </location>
</feature>
<keyword evidence="1" id="KW-0472">Membrane</keyword>
<dbReference type="GO" id="GO:0050808">
    <property type="term" value="P:synapse organization"/>
    <property type="evidence" value="ECO:0007669"/>
    <property type="project" value="TreeGrafter"/>
</dbReference>
<sequence>MTLARNVTALSGKSAYLSCRVINLGNKTVSFVRHRDLHILTVGTYTYTSDQRFTATYHRDINEWTLQIKWAQKRDAGAYECQISTQPVKSFSIDLNIVVNLQLMKQAKGYFKPAYTDPQHYPDDVIAPIFVSYANNKRRQFADVFPNILKQKSPQHAADAPSFFESPLPSLSSSSSKQHKASSSIFVSGISSLSNTHNHRKLNDDYHIGNKINMVASQIGAITKQQQQNLNDPITERELHHDGGVPTATILGGPDDLYVDKGSSINLTCLIRFSPEPPNYIFWYHQNEVLSEEARNNIKIHFEQQDNAAISYLLIRKADFTDSGTYKCDPANAEVVSIRVNVLNGERPEAMQTGSSNLANKTNRLFIILVISYIFEYFIPVFNLYSNVSYEGRR</sequence>
<dbReference type="EMBL" id="UFQS01000228">
    <property type="protein sequence ID" value="SSX01688.1"/>
    <property type="molecule type" value="Genomic_DNA"/>
</dbReference>
<dbReference type="EMBL" id="UFQT01000228">
    <property type="protein sequence ID" value="SSX22068.1"/>
    <property type="molecule type" value="Genomic_DNA"/>
</dbReference>
<keyword evidence="1" id="KW-1133">Transmembrane helix</keyword>
<reference evidence="4" key="2">
    <citation type="submission" date="2018-07" db="EMBL/GenBank/DDBJ databases">
        <authorList>
            <person name="Quirk P.G."/>
            <person name="Krulwich T.A."/>
        </authorList>
    </citation>
    <scope>NUCLEOTIDE SEQUENCE</scope>
</reference>
<evidence type="ECO:0000259" key="2">
    <source>
        <dbReference type="PROSITE" id="PS50835"/>
    </source>
</evidence>
<dbReference type="InterPro" id="IPR037448">
    <property type="entry name" value="Zig-8"/>
</dbReference>
<keyword evidence="1" id="KW-0812">Transmembrane</keyword>
<evidence type="ECO:0000313" key="3">
    <source>
        <dbReference type="EMBL" id="SSX01688.1"/>
    </source>
</evidence>
<dbReference type="OMA" id="NDDAFYM"/>
<dbReference type="PANTHER" id="PTHR23279:SF46">
    <property type="entry name" value="DEFECTIVE PROBOSCIS EXTENSION RESPONSE 10, ISOFORM A-RELATED"/>
    <property type="match status" value="1"/>
</dbReference>
<protein>
    <submittedName>
        <fullName evidence="4">CSON005956 protein</fullName>
    </submittedName>
</protein>
<evidence type="ECO:0000256" key="1">
    <source>
        <dbReference type="SAM" id="Phobius"/>
    </source>
</evidence>
<accession>A0A336M7Q2</accession>
<dbReference type="InterPro" id="IPR003599">
    <property type="entry name" value="Ig_sub"/>
</dbReference>
<dbReference type="AlphaFoldDB" id="A0A336M7Q2"/>
<dbReference type="InterPro" id="IPR003598">
    <property type="entry name" value="Ig_sub2"/>
</dbReference>
<feature type="transmembrane region" description="Helical" evidence="1">
    <location>
        <begin position="365"/>
        <end position="385"/>
    </location>
</feature>
<dbReference type="Gene3D" id="2.60.40.10">
    <property type="entry name" value="Immunoglobulins"/>
    <property type="match status" value="2"/>
</dbReference>